<sequence>MEFFGEDEVTSDVFKDAIVVMPSLSFANMGQLVVDILVNSALVQNTNVKRVGHLFSSRVSPMAGGAAFSSQSTADLCLNMEVYLLTYQLPQLATMQKVAFIQQRTSILPGQTNAFVKEFVEWTVKVKASFIVMLAGADNMLCYDNTTMNRVKWTGQNVQFNQSFLEMIPRLQQNEDGEWDGTRGAGLAPLVDAEATRRKKGCLSFILYCAEGNNVPDAVYLASCVTQYLLLATTMHKLVAPPSWSHLFGRDPSVALFFTFYNQFHSMDATSPATEQIVAQEIKTISTIEKQSAKTKEQKSVHFVDFNESPENTITTQSKTKTKTNSNALPWLEKVYRKTKRKSQHVVAIQCPESIEILLDRESTYKQPPMNPLLWKEKLLLGWKGCKRIEQLRENKSPLVFTFNDSINRPLQITLGLSYNTNIIEIKMTNNTLAANDAIILFRALRTNPSMTTLDVSYNQLNDDSMAALGVTLGANKTLTQLNLNHNKITERGVACLTRGLQDNLDSLLLDWDLSYNPLLESSTKSLMDCLSVNETLINLNLTATYVDEALLLSSLRRNCTLFRLDVAQLESPILRNQSASGRLEKDHLTLDHAPQVIEALRRATSAFNYCDLTGVLLPIATIKSSRWIKLPDFHLNELDGLIIAGLLPLNHALMELDLSNNALGSESVAAIMYAILSCPALRTVDLSNNHVGDYIGDKLGHSLANNSTLELLKVTVLTHHVQVWRGNSTESESLTFTNEMLADKVDFAIVTTLMGVNRSTLILNELHVPTTSDHLDFCYVHITEYVQVKNMTAMVCSYEASFLATRIRHHVYLVNLQLNSCCLSSHAGIQLADALRNHTILEYVSLEHNELGQLGGKAIAECLEHNHRLTYLNLSWNHICNEGTSAFATSLAVNRALRRLDLRGNEIGTQGIVAISSGLATNACLEEIYLRWNDIGPRAAIALAEALTRNKHLRTLDIEQQHMEVEGAIAFGAMLKKNGALTSLNLKSDLVQHPNSSFGVEGTKCLATALNHNKTLMNLNISENRLTPDGIEVFVQVTAQMYLKHLDLSYLHIEGDVGFALFAQLSHNKRLEQLNLEHNNLGPDGLKACVQMLKVNKTLRELNIAYNHITEEGMLIVEKQARYFSLTRLRLAGNLVTETTKFRLQTLSQQLVIDI</sequence>
<dbReference type="InterPro" id="IPR001611">
    <property type="entry name" value="Leu-rich_rpt"/>
</dbReference>
<dbReference type="PANTHER" id="PTHR24114">
    <property type="entry name" value="LEUCINE RICH REPEAT FAMILY PROTEIN"/>
    <property type="match status" value="1"/>
</dbReference>
<organism evidence="1 2">
    <name type="scientific">Thraustotheca clavata</name>
    <dbReference type="NCBI Taxonomy" id="74557"/>
    <lineage>
        <taxon>Eukaryota</taxon>
        <taxon>Sar</taxon>
        <taxon>Stramenopiles</taxon>
        <taxon>Oomycota</taxon>
        <taxon>Saprolegniomycetes</taxon>
        <taxon>Saprolegniales</taxon>
        <taxon>Achlyaceae</taxon>
        <taxon>Thraustotheca</taxon>
    </lineage>
</organism>
<accession>A0A1V9ZR52</accession>
<evidence type="ECO:0008006" key="3">
    <source>
        <dbReference type="Google" id="ProtNLM"/>
    </source>
</evidence>
<dbReference type="AlphaFoldDB" id="A0A1V9ZR52"/>
<proteinExistence type="predicted"/>
<dbReference type="OrthoDB" id="65413at2759"/>
<dbReference type="InterPro" id="IPR032675">
    <property type="entry name" value="LRR_dom_sf"/>
</dbReference>
<dbReference type="Pfam" id="PF13516">
    <property type="entry name" value="LRR_6"/>
    <property type="match status" value="9"/>
</dbReference>
<dbReference type="Proteomes" id="UP000243217">
    <property type="component" value="Unassembled WGS sequence"/>
</dbReference>
<dbReference type="Gene3D" id="3.40.50.10900">
    <property type="entry name" value="PAC-like subunit"/>
    <property type="match status" value="1"/>
</dbReference>
<protein>
    <recommendedName>
        <fullName evidence="3">Proteasome assembly chaperone 2</fullName>
    </recommendedName>
</protein>
<dbReference type="InterPro" id="IPR038389">
    <property type="entry name" value="PSMG2_sf"/>
</dbReference>
<dbReference type="STRING" id="74557.A0A1V9ZR52"/>
<gene>
    <name evidence="1" type="ORF">THRCLA_21679</name>
</gene>
<evidence type="ECO:0000313" key="1">
    <source>
        <dbReference type="EMBL" id="OQS00522.1"/>
    </source>
</evidence>
<reference evidence="1 2" key="1">
    <citation type="journal article" date="2014" name="Genome Biol. Evol.">
        <title>The secreted proteins of Achlya hypogyna and Thraustotheca clavata identify the ancestral oomycete secretome and reveal gene acquisitions by horizontal gene transfer.</title>
        <authorList>
            <person name="Misner I."/>
            <person name="Blouin N."/>
            <person name="Leonard G."/>
            <person name="Richards T.A."/>
            <person name="Lane C.E."/>
        </authorList>
    </citation>
    <scope>NUCLEOTIDE SEQUENCE [LARGE SCALE GENOMIC DNA]</scope>
    <source>
        <strain evidence="1 2">ATCC 34112</strain>
    </source>
</reference>
<dbReference type="PANTHER" id="PTHR24114:SF2">
    <property type="entry name" value="F-BOX DOMAIN-CONTAINING PROTEIN-RELATED"/>
    <property type="match status" value="1"/>
</dbReference>
<dbReference type="InterPro" id="IPR052394">
    <property type="entry name" value="LRR-containing"/>
</dbReference>
<dbReference type="Gene3D" id="3.80.10.10">
    <property type="entry name" value="Ribonuclease Inhibitor"/>
    <property type="match status" value="5"/>
</dbReference>
<name>A0A1V9ZR52_9STRA</name>
<dbReference type="SMART" id="SM00368">
    <property type="entry name" value="LRR_RI"/>
    <property type="match status" value="13"/>
</dbReference>
<keyword evidence="2" id="KW-1185">Reference proteome</keyword>
<evidence type="ECO:0000313" key="2">
    <source>
        <dbReference type="Proteomes" id="UP000243217"/>
    </source>
</evidence>
<dbReference type="SUPFAM" id="SSF52047">
    <property type="entry name" value="RNI-like"/>
    <property type="match status" value="2"/>
</dbReference>
<comment type="caution">
    <text evidence="1">The sequence shown here is derived from an EMBL/GenBank/DDBJ whole genome shotgun (WGS) entry which is preliminary data.</text>
</comment>
<dbReference type="EMBL" id="JNBS01001697">
    <property type="protein sequence ID" value="OQS00522.1"/>
    <property type="molecule type" value="Genomic_DNA"/>
</dbReference>